<proteinExistence type="inferred from homology"/>
<accession>A0A1Y6F220</accession>
<keyword evidence="2 5" id="KW-0812">Transmembrane</keyword>
<evidence type="ECO:0000256" key="3">
    <source>
        <dbReference type="ARBA" id="ARBA00022989"/>
    </source>
</evidence>
<evidence type="ECO:0000256" key="4">
    <source>
        <dbReference type="ARBA" id="ARBA00023136"/>
    </source>
</evidence>
<keyword evidence="1 5" id="KW-1003">Cell membrane</keyword>
<comment type="similarity">
    <text evidence="5">Belongs to the YciB family.</text>
</comment>
<feature type="transmembrane region" description="Helical" evidence="5">
    <location>
        <begin position="119"/>
        <end position="137"/>
    </location>
</feature>
<comment type="function">
    <text evidence="5">Plays a role in cell envelope biogenesis, maintenance of cell envelope integrity and membrane homeostasis.</text>
</comment>
<evidence type="ECO:0000313" key="6">
    <source>
        <dbReference type="EMBL" id="SMQ68619.1"/>
    </source>
</evidence>
<dbReference type="PANTHER" id="PTHR36917:SF1">
    <property type="entry name" value="INNER MEMBRANE-SPANNING PROTEIN YCIB"/>
    <property type="match status" value="1"/>
</dbReference>
<gene>
    <name evidence="5" type="primary">yciB</name>
    <name evidence="6" type="ORF">SAMN06297229_1653</name>
</gene>
<feature type="transmembrane region" description="Helical" evidence="5">
    <location>
        <begin position="74"/>
        <end position="95"/>
    </location>
</feature>
<keyword evidence="3 5" id="KW-1133">Transmembrane helix</keyword>
<feature type="transmembrane region" description="Helical" evidence="5">
    <location>
        <begin position="149"/>
        <end position="170"/>
    </location>
</feature>
<evidence type="ECO:0000256" key="5">
    <source>
        <dbReference type="HAMAP-Rule" id="MF_00189"/>
    </source>
</evidence>
<keyword evidence="4 5" id="KW-0472">Membrane</keyword>
<reference evidence="7" key="1">
    <citation type="submission" date="2017-04" db="EMBL/GenBank/DDBJ databases">
        <authorList>
            <person name="Varghese N."/>
            <person name="Submissions S."/>
        </authorList>
    </citation>
    <scope>NUCLEOTIDE SEQUENCE [LARGE SCALE GENOMIC DNA]</scope>
</reference>
<sequence length="184" mass="21091">MVLLLEYLPIILFFIFYKVADIYVATGILMAATVLQLVGLRLLREPLTPRHWIILGVVLVFGAVTLALRDDWFIKIKVSIVYVAIALMMAGGLILRNKSPLQSMFGQEIQLPEFAWRKLTYAWVVFSLAMAALNLYIAEFWSQEAWVNFKVFGILALTLIFTVFTGAYMFKHHTDRDKDTEQLP</sequence>
<keyword evidence="5" id="KW-0997">Cell inner membrane</keyword>
<protein>
    <recommendedName>
        <fullName evidence="5">Inner membrane-spanning protein YciB</fullName>
    </recommendedName>
</protein>
<feature type="transmembrane region" description="Helical" evidence="5">
    <location>
        <begin position="20"/>
        <end position="40"/>
    </location>
</feature>
<comment type="subcellular location">
    <subcellularLocation>
        <location evidence="5">Cell inner membrane</location>
        <topology evidence="5">Multi-pass membrane protein</topology>
    </subcellularLocation>
</comment>
<dbReference type="PANTHER" id="PTHR36917">
    <property type="entry name" value="INTRACELLULAR SEPTATION PROTEIN A-RELATED"/>
    <property type="match status" value="1"/>
</dbReference>
<dbReference type="AlphaFoldDB" id="A0A1Y6F220"/>
<dbReference type="EMBL" id="FXWH01000001">
    <property type="protein sequence ID" value="SMQ68619.1"/>
    <property type="molecule type" value="Genomic_DNA"/>
</dbReference>
<evidence type="ECO:0000256" key="1">
    <source>
        <dbReference type="ARBA" id="ARBA00022475"/>
    </source>
</evidence>
<dbReference type="HAMAP" id="MF_00189">
    <property type="entry name" value="YciB"/>
    <property type="match status" value="1"/>
</dbReference>
<dbReference type="GO" id="GO:0005886">
    <property type="term" value="C:plasma membrane"/>
    <property type="evidence" value="ECO:0007669"/>
    <property type="project" value="UniProtKB-SubCell"/>
</dbReference>
<dbReference type="OrthoDB" id="9788219at2"/>
<name>A0A1Y6F220_9GAMM</name>
<dbReference type="InterPro" id="IPR006008">
    <property type="entry name" value="YciB"/>
</dbReference>
<dbReference type="Pfam" id="PF04279">
    <property type="entry name" value="IspA"/>
    <property type="match status" value="1"/>
</dbReference>
<dbReference type="Proteomes" id="UP000194450">
    <property type="component" value="Unassembled WGS sequence"/>
</dbReference>
<feature type="transmembrane region" description="Helical" evidence="5">
    <location>
        <begin position="52"/>
        <end position="68"/>
    </location>
</feature>
<dbReference type="NCBIfam" id="TIGR00997">
    <property type="entry name" value="ispZ"/>
    <property type="match status" value="1"/>
</dbReference>
<evidence type="ECO:0000256" key="2">
    <source>
        <dbReference type="ARBA" id="ARBA00022692"/>
    </source>
</evidence>
<dbReference type="RefSeq" id="WP_086434692.1">
    <property type="nucleotide sequence ID" value="NZ_FXWH01000001.1"/>
</dbReference>
<keyword evidence="7" id="KW-1185">Reference proteome</keyword>
<organism evidence="6 7">
    <name type="scientific">Pseudidiomarina planktonica</name>
    <dbReference type="NCBI Taxonomy" id="1323738"/>
    <lineage>
        <taxon>Bacteria</taxon>
        <taxon>Pseudomonadati</taxon>
        <taxon>Pseudomonadota</taxon>
        <taxon>Gammaproteobacteria</taxon>
        <taxon>Alteromonadales</taxon>
        <taxon>Idiomarinaceae</taxon>
        <taxon>Pseudidiomarina</taxon>
    </lineage>
</organism>
<evidence type="ECO:0000313" key="7">
    <source>
        <dbReference type="Proteomes" id="UP000194450"/>
    </source>
</evidence>